<dbReference type="EMBL" id="LR798286">
    <property type="protein sequence ID" value="CAB5221059.1"/>
    <property type="molecule type" value="Genomic_DNA"/>
</dbReference>
<sequence length="159" mass="16517">MALGSTSVVAVTRQTLRNQMLTSMMGRRAGMDANDYEVGEQDTRLPIDNITSTVPTSLSPNGFSNFSCTSLSSAIHTLLAPVSGIYKQITQISSSTLGIDVQFGPNAQIVTSAGSSFNKLTLAGVGHSASLSCVSTSTSNGPIWICTTPASPGISFSTY</sequence>
<protein>
    <submittedName>
        <fullName evidence="1">Uncharacterized protein</fullName>
    </submittedName>
</protein>
<evidence type="ECO:0000313" key="1">
    <source>
        <dbReference type="EMBL" id="CAB5221059.1"/>
    </source>
</evidence>
<proteinExistence type="predicted"/>
<accession>A0A6J7WSK2</accession>
<gene>
    <name evidence="1" type="ORF">UFOVP241_70</name>
</gene>
<name>A0A6J7WSK2_9CAUD</name>
<reference evidence="1" key="1">
    <citation type="submission" date="2020-05" db="EMBL/GenBank/DDBJ databases">
        <authorList>
            <person name="Chiriac C."/>
            <person name="Salcher M."/>
            <person name="Ghai R."/>
            <person name="Kavagutti S V."/>
        </authorList>
    </citation>
    <scope>NUCLEOTIDE SEQUENCE</scope>
</reference>
<organism evidence="1">
    <name type="scientific">uncultured Caudovirales phage</name>
    <dbReference type="NCBI Taxonomy" id="2100421"/>
    <lineage>
        <taxon>Viruses</taxon>
        <taxon>Duplodnaviria</taxon>
        <taxon>Heunggongvirae</taxon>
        <taxon>Uroviricota</taxon>
        <taxon>Caudoviricetes</taxon>
        <taxon>Peduoviridae</taxon>
        <taxon>Maltschvirus</taxon>
        <taxon>Maltschvirus maltsch</taxon>
    </lineage>
</organism>